<dbReference type="InterPro" id="IPR002196">
    <property type="entry name" value="Glyco_hydro_24"/>
</dbReference>
<dbReference type="Proteomes" id="UP000002724">
    <property type="component" value="Chromosome"/>
</dbReference>
<keyword evidence="5" id="KW-1035">Host cytoplasm</keyword>
<keyword evidence="4 7" id="KW-0378">Hydrolase</keyword>
<dbReference type="HAMAP" id="MF_04110">
    <property type="entry name" value="ENDOLYSIN_T4"/>
    <property type="match status" value="1"/>
</dbReference>
<dbReference type="GO" id="GO:0031640">
    <property type="term" value="P:killing of cells of another organism"/>
    <property type="evidence" value="ECO:0007669"/>
    <property type="project" value="UniProtKB-KW"/>
</dbReference>
<dbReference type="Gene3D" id="1.10.530.40">
    <property type="match status" value="1"/>
</dbReference>
<dbReference type="InterPro" id="IPR033907">
    <property type="entry name" value="Endolysin_autolysin"/>
</dbReference>
<dbReference type="Pfam" id="PF00959">
    <property type="entry name" value="Phage_lysozyme"/>
    <property type="match status" value="1"/>
</dbReference>
<keyword evidence="6 7" id="KW-0326">Glycosidase</keyword>
<dbReference type="HOGENOM" id="CLU_091641_3_3_10"/>
<evidence type="ECO:0000256" key="5">
    <source>
        <dbReference type="ARBA" id="ARBA00023200"/>
    </source>
</evidence>
<organism evidence="8 9">
    <name type="scientific">Pelodictyon phaeoclathratiforme (strain DSM 5477 / BU-1)</name>
    <dbReference type="NCBI Taxonomy" id="324925"/>
    <lineage>
        <taxon>Bacteria</taxon>
        <taxon>Pseudomonadati</taxon>
        <taxon>Chlorobiota</taxon>
        <taxon>Chlorobiia</taxon>
        <taxon>Chlorobiales</taxon>
        <taxon>Chlorobiaceae</taxon>
        <taxon>Chlorobium/Pelodictyon group</taxon>
        <taxon>Pelodictyon</taxon>
    </lineage>
</organism>
<evidence type="ECO:0000256" key="2">
    <source>
        <dbReference type="ARBA" id="ARBA00022529"/>
    </source>
</evidence>
<dbReference type="InterPro" id="IPR034690">
    <property type="entry name" value="Endolysin_T4_type"/>
</dbReference>
<comment type="similarity">
    <text evidence="7">Belongs to the glycosyl hydrolase 24 family.</text>
</comment>
<dbReference type="EC" id="3.2.1.17" evidence="7"/>
<dbReference type="eggNOG" id="COG3772">
    <property type="taxonomic scope" value="Bacteria"/>
</dbReference>
<evidence type="ECO:0000256" key="6">
    <source>
        <dbReference type="ARBA" id="ARBA00023295"/>
    </source>
</evidence>
<keyword evidence="9" id="KW-1185">Reference proteome</keyword>
<dbReference type="PANTHER" id="PTHR38107">
    <property type="match status" value="1"/>
</dbReference>
<keyword evidence="2 7" id="KW-0929">Antimicrobial</keyword>
<gene>
    <name evidence="8" type="ordered locus">Ppha_0875</name>
</gene>
<reference evidence="8 9" key="1">
    <citation type="submission" date="2008-06" db="EMBL/GenBank/DDBJ databases">
        <title>Complete sequence of Pelodictyon phaeoclathratiforme BU-1.</title>
        <authorList>
            <consortium name="US DOE Joint Genome Institute"/>
            <person name="Lucas S."/>
            <person name="Copeland A."/>
            <person name="Lapidus A."/>
            <person name="Glavina del Rio T."/>
            <person name="Dalin E."/>
            <person name="Tice H."/>
            <person name="Bruce D."/>
            <person name="Goodwin L."/>
            <person name="Pitluck S."/>
            <person name="Schmutz J."/>
            <person name="Larimer F."/>
            <person name="Land M."/>
            <person name="Hauser L."/>
            <person name="Kyrpides N."/>
            <person name="Mikhailova N."/>
            <person name="Liu Z."/>
            <person name="Li T."/>
            <person name="Zhao F."/>
            <person name="Overmann J."/>
            <person name="Bryant D.A."/>
            <person name="Richardson P."/>
        </authorList>
    </citation>
    <scope>NUCLEOTIDE SEQUENCE [LARGE SCALE GENOMIC DNA]</scope>
    <source>
        <strain evidence="9">DSM 5477 / BU-1</strain>
    </source>
</reference>
<dbReference type="GO" id="GO:0042742">
    <property type="term" value="P:defense response to bacterium"/>
    <property type="evidence" value="ECO:0007669"/>
    <property type="project" value="UniProtKB-KW"/>
</dbReference>
<comment type="catalytic activity">
    <reaction evidence="1 7">
        <text>Hydrolysis of (1-&gt;4)-beta-linkages between N-acetylmuramic acid and N-acetyl-D-glucosamine residues in a peptidoglycan and between N-acetyl-D-glucosamine residues in chitodextrins.</text>
        <dbReference type="EC" id="3.2.1.17"/>
    </reaction>
</comment>
<dbReference type="CAZy" id="GH24">
    <property type="family name" value="Glycoside Hydrolase Family 24"/>
</dbReference>
<evidence type="ECO:0000313" key="9">
    <source>
        <dbReference type="Proteomes" id="UP000002724"/>
    </source>
</evidence>
<dbReference type="STRING" id="324925.Ppha_0875"/>
<evidence type="ECO:0000256" key="3">
    <source>
        <dbReference type="ARBA" id="ARBA00022638"/>
    </source>
</evidence>
<dbReference type="PANTHER" id="PTHR38107:SF3">
    <property type="entry name" value="LYSOZYME RRRD-RELATED"/>
    <property type="match status" value="1"/>
</dbReference>
<dbReference type="InterPro" id="IPR023347">
    <property type="entry name" value="Lysozyme_dom_sf"/>
</dbReference>
<dbReference type="GO" id="GO:0009253">
    <property type="term" value="P:peptidoglycan catabolic process"/>
    <property type="evidence" value="ECO:0007669"/>
    <property type="project" value="InterPro"/>
</dbReference>
<protein>
    <recommendedName>
        <fullName evidence="7">Lysozyme</fullName>
        <ecNumber evidence="7">3.2.1.17</ecNumber>
    </recommendedName>
</protein>
<evidence type="ECO:0000256" key="4">
    <source>
        <dbReference type="ARBA" id="ARBA00022801"/>
    </source>
</evidence>
<dbReference type="InterPro" id="IPR051018">
    <property type="entry name" value="Bacteriophage_GH24"/>
</dbReference>
<dbReference type="KEGG" id="pph:Ppha_0875"/>
<evidence type="ECO:0000256" key="7">
    <source>
        <dbReference type="RuleBase" id="RU003788"/>
    </source>
</evidence>
<dbReference type="CDD" id="cd00737">
    <property type="entry name" value="lyz_endolysin_autolysin"/>
    <property type="match status" value="1"/>
</dbReference>
<dbReference type="GO" id="GO:0003796">
    <property type="term" value="F:lysozyme activity"/>
    <property type="evidence" value="ECO:0007669"/>
    <property type="project" value="UniProtKB-EC"/>
</dbReference>
<dbReference type="InterPro" id="IPR023346">
    <property type="entry name" value="Lysozyme-like_dom_sf"/>
</dbReference>
<proteinExistence type="inferred from homology"/>
<evidence type="ECO:0000256" key="1">
    <source>
        <dbReference type="ARBA" id="ARBA00000632"/>
    </source>
</evidence>
<dbReference type="AlphaFoldDB" id="B4SF16"/>
<accession>B4SF16</accession>
<keyword evidence="3 7" id="KW-0081">Bacteriolytic enzyme</keyword>
<dbReference type="GO" id="GO:0016998">
    <property type="term" value="P:cell wall macromolecule catabolic process"/>
    <property type="evidence" value="ECO:0007669"/>
    <property type="project" value="InterPro"/>
</dbReference>
<evidence type="ECO:0000313" key="8">
    <source>
        <dbReference type="EMBL" id="ACF43163.1"/>
    </source>
</evidence>
<dbReference type="SUPFAM" id="SSF53955">
    <property type="entry name" value="Lysozyme-like"/>
    <property type="match status" value="1"/>
</dbReference>
<dbReference type="EMBL" id="CP001110">
    <property type="protein sequence ID" value="ACF43163.1"/>
    <property type="molecule type" value="Genomic_DNA"/>
</dbReference>
<name>B4SF16_PELPB</name>
<sequence>MMQTSENGFALIRKYEGLRLATYVCPGGKLTIGYGHTGPDVTTGKKIDEEEANALLVKDVQRFERAVNGLVTAPMTQGMFDALISFSFNLGVGSLKSSTLLKKLNAGNLTGAADEFLKWNKAGGKVLAGLSARRESERERFLV</sequence>